<keyword evidence="6 8" id="KW-0472">Membrane</keyword>
<evidence type="ECO:0000259" key="9">
    <source>
        <dbReference type="Pfam" id="PF04239"/>
    </source>
</evidence>
<evidence type="ECO:0000256" key="7">
    <source>
        <dbReference type="SAM" id="MobiDB-lite"/>
    </source>
</evidence>
<dbReference type="AlphaFoldDB" id="A0A559JW25"/>
<keyword evidence="11" id="KW-1185">Reference proteome</keyword>
<dbReference type="PANTHER" id="PTHR34582:SF6">
    <property type="entry name" value="UPF0702 TRANSMEMBRANE PROTEIN YCAP"/>
    <property type="match status" value="1"/>
</dbReference>
<dbReference type="RefSeq" id="WP_144697079.1">
    <property type="nucleotide sequence ID" value="NZ_VNJJ01000001.1"/>
</dbReference>
<feature type="transmembrane region" description="Helical" evidence="8">
    <location>
        <begin position="6"/>
        <end position="25"/>
    </location>
</feature>
<evidence type="ECO:0000313" key="10">
    <source>
        <dbReference type="EMBL" id="TVY04083.1"/>
    </source>
</evidence>
<proteinExistence type="inferred from homology"/>
<evidence type="ECO:0000313" key="11">
    <source>
        <dbReference type="Proteomes" id="UP000316330"/>
    </source>
</evidence>
<comment type="subcellular location">
    <subcellularLocation>
        <location evidence="1">Cell membrane</location>
        <topology evidence="1">Multi-pass membrane protein</topology>
    </subcellularLocation>
</comment>
<reference evidence="10 11" key="1">
    <citation type="submission" date="2019-07" db="EMBL/GenBank/DDBJ databases">
        <authorList>
            <person name="Kim J."/>
        </authorList>
    </citation>
    <scope>NUCLEOTIDE SEQUENCE [LARGE SCALE GENOMIC DNA]</scope>
    <source>
        <strain evidence="10 11">G13</strain>
    </source>
</reference>
<dbReference type="Pfam" id="PF04239">
    <property type="entry name" value="DUF421"/>
    <property type="match status" value="1"/>
</dbReference>
<dbReference type="InterPro" id="IPR007353">
    <property type="entry name" value="DUF421"/>
</dbReference>
<evidence type="ECO:0000256" key="5">
    <source>
        <dbReference type="ARBA" id="ARBA00022989"/>
    </source>
</evidence>
<feature type="domain" description="YetF C-terminal" evidence="9">
    <location>
        <begin position="81"/>
        <end position="223"/>
    </location>
</feature>
<dbReference type="EMBL" id="VNJJ01000001">
    <property type="protein sequence ID" value="TVY04083.1"/>
    <property type="molecule type" value="Genomic_DNA"/>
</dbReference>
<evidence type="ECO:0000256" key="8">
    <source>
        <dbReference type="SAM" id="Phobius"/>
    </source>
</evidence>
<comment type="similarity">
    <text evidence="2">Belongs to the UPF0702 family.</text>
</comment>
<feature type="region of interest" description="Disordered" evidence="7">
    <location>
        <begin position="148"/>
        <end position="170"/>
    </location>
</feature>
<dbReference type="Proteomes" id="UP000316330">
    <property type="component" value="Unassembled WGS sequence"/>
</dbReference>
<sequence length="234" mass="26732">MEMTAILLRTTFMYFFVFLILRLMGKREIGKLSVFDLVISIMIAEIAVIVIETTEKSLLSAVSPILLLVLIQIGFAFLSLKSRKIRMLLDGKPSVLIRDGHLNRKEMLKQRYNLDDLLLQLREKQVAAVEDVELAVLESTGKLSVITKKTDGREAQGESRPSSSDKSEQGPVIRYEVLPMPLIMDGIVQDENLEKLGKTRFWLKNELQKFDVDNFKQVFLCSIDHKGKLYVDKK</sequence>
<keyword evidence="4 8" id="KW-0812">Transmembrane</keyword>
<comment type="caution">
    <text evidence="10">The sequence shown here is derived from an EMBL/GenBank/DDBJ whole genome shotgun (WGS) entry which is preliminary data.</text>
</comment>
<evidence type="ECO:0000256" key="2">
    <source>
        <dbReference type="ARBA" id="ARBA00006448"/>
    </source>
</evidence>
<organism evidence="10 11">
    <name type="scientific">Cohnella terricola</name>
    <dbReference type="NCBI Taxonomy" id="1289167"/>
    <lineage>
        <taxon>Bacteria</taxon>
        <taxon>Bacillati</taxon>
        <taxon>Bacillota</taxon>
        <taxon>Bacilli</taxon>
        <taxon>Bacillales</taxon>
        <taxon>Paenibacillaceae</taxon>
        <taxon>Cohnella</taxon>
    </lineage>
</organism>
<dbReference type="InterPro" id="IPR023090">
    <property type="entry name" value="UPF0702_alpha/beta_dom_sf"/>
</dbReference>
<dbReference type="GO" id="GO:0005886">
    <property type="term" value="C:plasma membrane"/>
    <property type="evidence" value="ECO:0007669"/>
    <property type="project" value="UniProtKB-SubCell"/>
</dbReference>
<evidence type="ECO:0000256" key="6">
    <source>
        <dbReference type="ARBA" id="ARBA00023136"/>
    </source>
</evidence>
<keyword evidence="3" id="KW-1003">Cell membrane</keyword>
<name>A0A559JW25_9BACL</name>
<evidence type="ECO:0000256" key="3">
    <source>
        <dbReference type="ARBA" id="ARBA00022475"/>
    </source>
</evidence>
<feature type="compositionally biased region" description="Basic and acidic residues" evidence="7">
    <location>
        <begin position="148"/>
        <end position="168"/>
    </location>
</feature>
<protein>
    <submittedName>
        <fullName evidence="10">DUF421 domain-containing protein</fullName>
    </submittedName>
</protein>
<gene>
    <name evidence="10" type="ORF">FPZ45_00295</name>
</gene>
<dbReference type="PANTHER" id="PTHR34582">
    <property type="entry name" value="UPF0702 TRANSMEMBRANE PROTEIN YCAP"/>
    <property type="match status" value="1"/>
</dbReference>
<feature type="transmembrane region" description="Helical" evidence="8">
    <location>
        <begin position="32"/>
        <end position="51"/>
    </location>
</feature>
<dbReference type="Gene3D" id="3.30.240.20">
    <property type="entry name" value="bsu07140 like domains"/>
    <property type="match status" value="2"/>
</dbReference>
<keyword evidence="5 8" id="KW-1133">Transmembrane helix</keyword>
<evidence type="ECO:0000256" key="4">
    <source>
        <dbReference type="ARBA" id="ARBA00022692"/>
    </source>
</evidence>
<feature type="transmembrane region" description="Helical" evidence="8">
    <location>
        <begin position="57"/>
        <end position="78"/>
    </location>
</feature>
<evidence type="ECO:0000256" key="1">
    <source>
        <dbReference type="ARBA" id="ARBA00004651"/>
    </source>
</evidence>
<dbReference type="OrthoDB" id="1682423at2"/>
<accession>A0A559JW25</accession>